<evidence type="ECO:0000313" key="1">
    <source>
        <dbReference type="EMBL" id="KFE71855.1"/>
    </source>
</evidence>
<sequence length="203" mass="22988">MKVDVLAAMILALHEKRMGDVAVLKAVASEPHENPVIRERVKGFMDLNLKRVDMAELAAMPKGTFGRAYSDFMRRYNLGTVNLTPQLAGLYARFPLSTRVTRTHDMFHTLLGCDATTVGELGTYAFYHSQGYSETGSRVYRFARRAYAVVNPSRRARLRHAEEWGLEQGRKAVCLIEQPLENMLGEDLKKLRQQFGIVPLVED</sequence>
<gene>
    <name evidence="1" type="ORF">DB31_0116</name>
</gene>
<accession>A0A085WVZ2</accession>
<evidence type="ECO:0000313" key="2">
    <source>
        <dbReference type="Proteomes" id="UP000028725"/>
    </source>
</evidence>
<dbReference type="PANTHER" id="PTHR12922:SF7">
    <property type="entry name" value="UBIQUINONE BIOSYNTHESIS PROTEIN COQ4 HOMOLOG, MITOCHONDRIAL"/>
    <property type="match status" value="1"/>
</dbReference>
<dbReference type="STRING" id="394096.DB31_0116"/>
<dbReference type="Proteomes" id="UP000028725">
    <property type="component" value="Unassembled WGS sequence"/>
</dbReference>
<dbReference type="PANTHER" id="PTHR12922">
    <property type="entry name" value="UBIQUINONE BIOSYNTHESIS PROTEIN"/>
    <property type="match status" value="1"/>
</dbReference>
<keyword evidence="2" id="KW-1185">Reference proteome</keyword>
<reference evidence="1 2" key="1">
    <citation type="submission" date="2014-04" db="EMBL/GenBank/DDBJ databases">
        <title>Genome assembly of Hyalangium minutum DSM 14724.</title>
        <authorList>
            <person name="Sharma G."/>
            <person name="Subramanian S."/>
        </authorList>
    </citation>
    <scope>NUCLEOTIDE SEQUENCE [LARGE SCALE GENOMIC DNA]</scope>
    <source>
        <strain evidence="1 2">DSM 14724</strain>
    </source>
</reference>
<dbReference type="AlphaFoldDB" id="A0A085WVZ2"/>
<name>A0A085WVZ2_9BACT</name>
<dbReference type="Pfam" id="PF05019">
    <property type="entry name" value="Coq4"/>
    <property type="match status" value="1"/>
</dbReference>
<organism evidence="1 2">
    <name type="scientific">Hyalangium minutum</name>
    <dbReference type="NCBI Taxonomy" id="394096"/>
    <lineage>
        <taxon>Bacteria</taxon>
        <taxon>Pseudomonadati</taxon>
        <taxon>Myxococcota</taxon>
        <taxon>Myxococcia</taxon>
        <taxon>Myxococcales</taxon>
        <taxon>Cystobacterineae</taxon>
        <taxon>Archangiaceae</taxon>
        <taxon>Hyalangium</taxon>
    </lineage>
</organism>
<proteinExistence type="predicted"/>
<comment type="caution">
    <text evidence="1">The sequence shown here is derived from an EMBL/GenBank/DDBJ whole genome shotgun (WGS) entry which is preliminary data.</text>
</comment>
<evidence type="ECO:0008006" key="3">
    <source>
        <dbReference type="Google" id="ProtNLM"/>
    </source>
</evidence>
<protein>
    <recommendedName>
        <fullName evidence="3">Coenzyme Q (Ubiquinone) biosynthesis protein Coq4</fullName>
    </recommendedName>
</protein>
<dbReference type="OrthoDB" id="9775927at2"/>
<dbReference type="RefSeq" id="WP_044180607.1">
    <property type="nucleotide sequence ID" value="NZ_JMCB01000001.1"/>
</dbReference>
<dbReference type="EMBL" id="JMCB01000001">
    <property type="protein sequence ID" value="KFE71855.1"/>
    <property type="molecule type" value="Genomic_DNA"/>
</dbReference>
<dbReference type="InterPro" id="IPR007715">
    <property type="entry name" value="Coq4"/>
</dbReference>
<dbReference type="GO" id="GO:0006744">
    <property type="term" value="P:ubiquinone biosynthetic process"/>
    <property type="evidence" value="ECO:0007669"/>
    <property type="project" value="InterPro"/>
</dbReference>